<keyword evidence="2 4" id="KW-0863">Zinc-finger</keyword>
<feature type="domain" description="MYND-type" evidence="5">
    <location>
        <begin position="275"/>
        <end position="317"/>
    </location>
</feature>
<accession>A0AAD7ILN3</accession>
<keyword evidence="3" id="KW-0862">Zinc</keyword>
<dbReference type="GO" id="GO:0008270">
    <property type="term" value="F:zinc ion binding"/>
    <property type="evidence" value="ECO:0007669"/>
    <property type="project" value="UniProtKB-KW"/>
</dbReference>
<dbReference type="PROSITE" id="PS01360">
    <property type="entry name" value="ZF_MYND_1"/>
    <property type="match status" value="1"/>
</dbReference>
<dbReference type="EMBL" id="JARKIB010000082">
    <property type="protein sequence ID" value="KAJ7745662.1"/>
    <property type="molecule type" value="Genomic_DNA"/>
</dbReference>
<evidence type="ECO:0000256" key="4">
    <source>
        <dbReference type="PROSITE-ProRule" id="PRU00134"/>
    </source>
</evidence>
<dbReference type="Gene3D" id="6.10.140.2220">
    <property type="match status" value="1"/>
</dbReference>
<sequence>MKFTVPSICNFLRQSALADTMEGSGVHAFFVRLWFRLATDERCEEWPDGFCGTGFNNSVPTEPNPIREQVIAPLGGEVNVAKAAVCHLRNAMCSMDRGEEESLFSFQTVLVIPRLAIVPELAYALLAQNAIRHVTRAMLAFATLPPTGLQTDAPSASLSYVTSNIAFTDSITWATQALNAGILIVLLRYETLYTSSDPYITRRNVQLLEEILPRYLIFLSVVQSARKAVKKAKKSGAANGISRSSDVWAAWVLFGYLVEQRVELAGRSARQKNVCNRCGRIEPKRRAFRQCSGCTDLYYCSSDCQRHDWDAQHRQDCKKIQRNRRGIFA</sequence>
<evidence type="ECO:0000313" key="6">
    <source>
        <dbReference type="EMBL" id="KAJ7745662.1"/>
    </source>
</evidence>
<dbReference type="InterPro" id="IPR002893">
    <property type="entry name" value="Znf_MYND"/>
</dbReference>
<proteinExistence type="predicted"/>
<evidence type="ECO:0000256" key="2">
    <source>
        <dbReference type="ARBA" id="ARBA00022771"/>
    </source>
</evidence>
<reference evidence="6" key="1">
    <citation type="submission" date="2023-03" db="EMBL/GenBank/DDBJ databases">
        <title>Massive genome expansion in bonnet fungi (Mycena s.s.) driven by repeated elements and novel gene families across ecological guilds.</title>
        <authorList>
            <consortium name="Lawrence Berkeley National Laboratory"/>
            <person name="Harder C.B."/>
            <person name="Miyauchi S."/>
            <person name="Viragh M."/>
            <person name="Kuo A."/>
            <person name="Thoen E."/>
            <person name="Andreopoulos B."/>
            <person name="Lu D."/>
            <person name="Skrede I."/>
            <person name="Drula E."/>
            <person name="Henrissat B."/>
            <person name="Morin E."/>
            <person name="Kohler A."/>
            <person name="Barry K."/>
            <person name="LaButti K."/>
            <person name="Morin E."/>
            <person name="Salamov A."/>
            <person name="Lipzen A."/>
            <person name="Mereny Z."/>
            <person name="Hegedus B."/>
            <person name="Baldrian P."/>
            <person name="Stursova M."/>
            <person name="Weitz H."/>
            <person name="Taylor A."/>
            <person name="Grigoriev I.V."/>
            <person name="Nagy L.G."/>
            <person name="Martin F."/>
            <person name="Kauserud H."/>
        </authorList>
    </citation>
    <scope>NUCLEOTIDE SEQUENCE</scope>
    <source>
        <strain evidence="6">CBHHK182m</strain>
    </source>
</reference>
<organism evidence="6 7">
    <name type="scientific">Mycena metata</name>
    <dbReference type="NCBI Taxonomy" id="1033252"/>
    <lineage>
        <taxon>Eukaryota</taxon>
        <taxon>Fungi</taxon>
        <taxon>Dikarya</taxon>
        <taxon>Basidiomycota</taxon>
        <taxon>Agaricomycotina</taxon>
        <taxon>Agaricomycetes</taxon>
        <taxon>Agaricomycetidae</taxon>
        <taxon>Agaricales</taxon>
        <taxon>Marasmiineae</taxon>
        <taxon>Mycenaceae</taxon>
        <taxon>Mycena</taxon>
    </lineage>
</organism>
<dbReference type="Proteomes" id="UP001215598">
    <property type="component" value="Unassembled WGS sequence"/>
</dbReference>
<comment type="caution">
    <text evidence="6">The sequence shown here is derived from an EMBL/GenBank/DDBJ whole genome shotgun (WGS) entry which is preliminary data.</text>
</comment>
<dbReference type="AlphaFoldDB" id="A0AAD7ILN3"/>
<evidence type="ECO:0000313" key="7">
    <source>
        <dbReference type="Proteomes" id="UP001215598"/>
    </source>
</evidence>
<gene>
    <name evidence="6" type="ORF">B0H16DRAFT_969990</name>
</gene>
<evidence type="ECO:0000256" key="1">
    <source>
        <dbReference type="ARBA" id="ARBA00022723"/>
    </source>
</evidence>
<evidence type="ECO:0000256" key="3">
    <source>
        <dbReference type="ARBA" id="ARBA00022833"/>
    </source>
</evidence>
<dbReference type="Pfam" id="PF01753">
    <property type="entry name" value="zf-MYND"/>
    <property type="match status" value="1"/>
</dbReference>
<keyword evidence="1" id="KW-0479">Metal-binding</keyword>
<keyword evidence="7" id="KW-1185">Reference proteome</keyword>
<dbReference type="SUPFAM" id="SSF144232">
    <property type="entry name" value="HIT/MYND zinc finger-like"/>
    <property type="match status" value="1"/>
</dbReference>
<protein>
    <recommendedName>
        <fullName evidence="5">MYND-type domain-containing protein</fullName>
    </recommendedName>
</protein>
<name>A0AAD7ILN3_9AGAR</name>
<dbReference type="PROSITE" id="PS50865">
    <property type="entry name" value="ZF_MYND_2"/>
    <property type="match status" value="1"/>
</dbReference>
<evidence type="ECO:0000259" key="5">
    <source>
        <dbReference type="PROSITE" id="PS50865"/>
    </source>
</evidence>